<evidence type="ECO:0000313" key="1">
    <source>
        <dbReference type="EMBL" id="MDS3862291.1"/>
    </source>
</evidence>
<reference evidence="2" key="1">
    <citation type="submission" date="2023-07" db="EMBL/GenBank/DDBJ databases">
        <authorList>
            <person name="Luz R."/>
            <person name="Cordeiro R."/>
            <person name="Fonseca A."/>
            <person name="Goncalves V."/>
        </authorList>
    </citation>
    <scope>NUCLEOTIDE SEQUENCE [LARGE SCALE GENOMIC DNA]</scope>
    <source>
        <strain evidence="2">BACA0444</strain>
    </source>
</reference>
<accession>A0AAE4FU83</accession>
<dbReference type="RefSeq" id="WP_322879499.1">
    <property type="nucleotide sequence ID" value="NZ_JAVMIP010000025.1"/>
</dbReference>
<dbReference type="EMBL" id="JAVMIP010000025">
    <property type="protein sequence ID" value="MDS3862291.1"/>
    <property type="molecule type" value="Genomic_DNA"/>
</dbReference>
<comment type="caution">
    <text evidence="1">The sequence shown here is derived from an EMBL/GenBank/DDBJ whole genome shotgun (WGS) entry which is preliminary data.</text>
</comment>
<evidence type="ECO:0000313" key="2">
    <source>
        <dbReference type="Proteomes" id="UP001268256"/>
    </source>
</evidence>
<proteinExistence type="predicted"/>
<name>A0AAE4FU83_9CYAN</name>
<keyword evidence="2" id="KW-1185">Reference proteome</keyword>
<gene>
    <name evidence="1" type="ORF">RIF25_15940</name>
</gene>
<dbReference type="Proteomes" id="UP001268256">
    <property type="component" value="Unassembled WGS sequence"/>
</dbReference>
<organism evidence="1 2">
    <name type="scientific">Pseudocalidococcus azoricus BACA0444</name>
    <dbReference type="NCBI Taxonomy" id="2918990"/>
    <lineage>
        <taxon>Bacteria</taxon>
        <taxon>Bacillati</taxon>
        <taxon>Cyanobacteriota</taxon>
        <taxon>Cyanophyceae</taxon>
        <taxon>Acaryochloridales</taxon>
        <taxon>Thermosynechococcaceae</taxon>
        <taxon>Pseudocalidococcus</taxon>
        <taxon>Pseudocalidococcus azoricus</taxon>
    </lineage>
</organism>
<protein>
    <submittedName>
        <fullName evidence="1">Uncharacterized protein</fullName>
    </submittedName>
</protein>
<sequence length="131" mass="14647">MITKSASNLIYNAARIMGNKIKGLVIEVWANCVYLHAQGLFSRFASKKSFKQQFVDFRKEGAVGLEVVKVPFESGEYMVSSASKDGSYLIQCLTDKLTCTCQDYSGFDIGLVQLKVLHPCFELDSRLECTK</sequence>
<dbReference type="AlphaFoldDB" id="A0AAE4FU83"/>